<dbReference type="Gene3D" id="1.20.1070.10">
    <property type="entry name" value="Rhodopsin 7-helix transmembrane proteins"/>
    <property type="match status" value="1"/>
</dbReference>
<feature type="transmembrane region" description="Helical" evidence="11">
    <location>
        <begin position="141"/>
        <end position="159"/>
    </location>
</feature>
<feature type="transmembrane region" description="Helical" evidence="11">
    <location>
        <begin position="238"/>
        <end position="256"/>
    </location>
</feature>
<evidence type="ECO:0000256" key="9">
    <source>
        <dbReference type="ARBA" id="ARBA00023224"/>
    </source>
</evidence>
<dbReference type="Ensembl" id="ENSPSIT00000004453.1">
    <property type="protein sequence ID" value="ENSPSIP00000004429.1"/>
    <property type="gene ID" value="ENSPSIG00000004163.1"/>
</dbReference>
<dbReference type="FunFam" id="1.20.1070.10:FF:000015">
    <property type="entry name" value="Olfactory receptor"/>
    <property type="match status" value="1"/>
</dbReference>
<dbReference type="PRINTS" id="PR00245">
    <property type="entry name" value="OLFACTORYR"/>
</dbReference>
<dbReference type="PROSITE" id="PS50262">
    <property type="entry name" value="G_PROTEIN_RECEP_F1_2"/>
    <property type="match status" value="1"/>
</dbReference>
<dbReference type="PRINTS" id="PR00237">
    <property type="entry name" value="GPCRRHODOPSN"/>
</dbReference>
<keyword evidence="4 11" id="KW-0552">Olfaction</keyword>
<dbReference type="EMBL" id="AGCU01025701">
    <property type="status" value="NOT_ANNOTATED_CDS"/>
    <property type="molecule type" value="Genomic_DNA"/>
</dbReference>
<comment type="similarity">
    <text evidence="10">Belongs to the G-protein coupled receptor 1 family.</text>
</comment>
<feature type="transmembrane region" description="Helical" evidence="11">
    <location>
        <begin position="62"/>
        <end position="87"/>
    </location>
</feature>
<reference evidence="14" key="1">
    <citation type="submission" date="2011-10" db="EMBL/GenBank/DDBJ databases">
        <authorList>
            <consortium name="Soft-shell Turtle Genome Consortium"/>
        </authorList>
    </citation>
    <scope>NUCLEOTIDE SEQUENCE [LARGE SCALE GENOMIC DNA]</scope>
    <source>
        <strain evidence="14">Daiwa-1</strain>
    </source>
</reference>
<dbReference type="GO" id="GO:0004930">
    <property type="term" value="F:G protein-coupled receptor activity"/>
    <property type="evidence" value="ECO:0007669"/>
    <property type="project" value="UniProtKB-KW"/>
</dbReference>
<dbReference type="AlphaFoldDB" id="K7F8R9"/>
<reference evidence="13" key="4">
    <citation type="submission" date="2025-09" db="UniProtKB">
        <authorList>
            <consortium name="Ensembl"/>
        </authorList>
    </citation>
    <scope>IDENTIFICATION</scope>
</reference>
<evidence type="ECO:0000313" key="14">
    <source>
        <dbReference type="Proteomes" id="UP000007267"/>
    </source>
</evidence>
<dbReference type="InterPro" id="IPR050516">
    <property type="entry name" value="Olfactory_GPCR"/>
</dbReference>
<evidence type="ECO:0000313" key="13">
    <source>
        <dbReference type="Ensembl" id="ENSPSIP00000004429.1"/>
    </source>
</evidence>
<keyword evidence="3 10" id="KW-0812">Transmembrane</keyword>
<keyword evidence="6 10" id="KW-0297">G-protein coupled receptor</keyword>
<proteinExistence type="inferred from homology"/>
<keyword evidence="9 10" id="KW-0807">Transducer</keyword>
<dbReference type="CDD" id="cd15229">
    <property type="entry name" value="7tmA_OR8S1-like"/>
    <property type="match status" value="1"/>
</dbReference>
<dbReference type="GeneTree" id="ENSGT01150000286988"/>
<dbReference type="eggNOG" id="ENOG502SI96">
    <property type="taxonomic scope" value="Eukaryota"/>
</dbReference>
<comment type="subcellular location">
    <subcellularLocation>
        <location evidence="1 11">Cell membrane</location>
        <topology evidence="1 11">Multi-pass membrane protein</topology>
    </subcellularLocation>
</comment>
<evidence type="ECO:0000256" key="8">
    <source>
        <dbReference type="ARBA" id="ARBA00023170"/>
    </source>
</evidence>
<dbReference type="OMA" id="TISVENC"/>
<organism evidence="13 14">
    <name type="scientific">Pelodiscus sinensis</name>
    <name type="common">Chinese softshell turtle</name>
    <name type="synonym">Trionyx sinensis</name>
    <dbReference type="NCBI Taxonomy" id="13735"/>
    <lineage>
        <taxon>Eukaryota</taxon>
        <taxon>Metazoa</taxon>
        <taxon>Chordata</taxon>
        <taxon>Craniata</taxon>
        <taxon>Vertebrata</taxon>
        <taxon>Euteleostomi</taxon>
        <taxon>Archelosauria</taxon>
        <taxon>Testudinata</taxon>
        <taxon>Testudines</taxon>
        <taxon>Cryptodira</taxon>
        <taxon>Trionychia</taxon>
        <taxon>Trionychidae</taxon>
        <taxon>Pelodiscus</taxon>
    </lineage>
</organism>
<reference evidence="13" key="3">
    <citation type="submission" date="2025-08" db="UniProtKB">
        <authorList>
            <consortium name="Ensembl"/>
        </authorList>
    </citation>
    <scope>IDENTIFICATION</scope>
</reference>
<dbReference type="PANTHER" id="PTHR26452">
    <property type="entry name" value="OLFACTORY RECEPTOR"/>
    <property type="match status" value="1"/>
</dbReference>
<accession>K7F8R9</accession>
<evidence type="ECO:0000256" key="5">
    <source>
        <dbReference type="ARBA" id="ARBA00022989"/>
    </source>
</evidence>
<keyword evidence="11" id="KW-0716">Sensory transduction</keyword>
<evidence type="ECO:0000256" key="11">
    <source>
        <dbReference type="RuleBase" id="RU363047"/>
    </source>
</evidence>
<dbReference type="GO" id="GO:0004984">
    <property type="term" value="F:olfactory receptor activity"/>
    <property type="evidence" value="ECO:0007669"/>
    <property type="project" value="InterPro"/>
</dbReference>
<keyword evidence="5 11" id="KW-1133">Transmembrane helix</keyword>
<reference evidence="14" key="2">
    <citation type="journal article" date="2013" name="Nat. Genet.">
        <title>The draft genomes of soft-shell turtle and green sea turtle yield insights into the development and evolution of the turtle-specific body plan.</title>
        <authorList>
            <person name="Wang Z."/>
            <person name="Pascual-Anaya J."/>
            <person name="Zadissa A."/>
            <person name="Li W."/>
            <person name="Niimura Y."/>
            <person name="Huang Z."/>
            <person name="Li C."/>
            <person name="White S."/>
            <person name="Xiong Z."/>
            <person name="Fang D."/>
            <person name="Wang B."/>
            <person name="Ming Y."/>
            <person name="Chen Y."/>
            <person name="Zheng Y."/>
            <person name="Kuraku S."/>
            <person name="Pignatelli M."/>
            <person name="Herrero J."/>
            <person name="Beal K."/>
            <person name="Nozawa M."/>
            <person name="Li Q."/>
            <person name="Wang J."/>
            <person name="Zhang H."/>
            <person name="Yu L."/>
            <person name="Shigenobu S."/>
            <person name="Wang J."/>
            <person name="Liu J."/>
            <person name="Flicek P."/>
            <person name="Searle S."/>
            <person name="Wang J."/>
            <person name="Kuratani S."/>
            <person name="Yin Y."/>
            <person name="Aken B."/>
            <person name="Zhang G."/>
            <person name="Irie N."/>
        </authorList>
    </citation>
    <scope>NUCLEOTIDE SEQUENCE [LARGE SCALE GENOMIC DNA]</scope>
    <source>
        <strain evidence="14">Daiwa-1</strain>
    </source>
</reference>
<name>K7F8R9_PELSI</name>
<evidence type="ECO:0000256" key="3">
    <source>
        <dbReference type="ARBA" id="ARBA00022692"/>
    </source>
</evidence>
<evidence type="ECO:0000259" key="12">
    <source>
        <dbReference type="PROSITE" id="PS50262"/>
    </source>
</evidence>
<dbReference type="InterPro" id="IPR000725">
    <property type="entry name" value="Olfact_rcpt"/>
</dbReference>
<dbReference type="HOGENOM" id="CLU_012526_8_1_1"/>
<evidence type="ECO:0000256" key="7">
    <source>
        <dbReference type="ARBA" id="ARBA00023136"/>
    </source>
</evidence>
<dbReference type="SUPFAM" id="SSF81321">
    <property type="entry name" value="Family A G protein-coupled receptor-like"/>
    <property type="match status" value="1"/>
</dbReference>
<dbReference type="Proteomes" id="UP000007267">
    <property type="component" value="Unassembled WGS sequence"/>
</dbReference>
<feature type="domain" description="G-protein coupled receptors family 1 profile" evidence="12">
    <location>
        <begin position="42"/>
        <end position="291"/>
    </location>
</feature>
<keyword evidence="7 11" id="KW-0472">Membrane</keyword>
<feature type="transmembrane region" description="Helical" evidence="11">
    <location>
        <begin position="276"/>
        <end position="293"/>
    </location>
</feature>
<dbReference type="InterPro" id="IPR017452">
    <property type="entry name" value="GPCR_Rhodpsn_7TM"/>
</dbReference>
<feature type="transmembrane region" description="Helical" evidence="11">
    <location>
        <begin position="26"/>
        <end position="50"/>
    </location>
</feature>
<evidence type="ECO:0000256" key="6">
    <source>
        <dbReference type="ARBA" id="ARBA00023040"/>
    </source>
</evidence>
<evidence type="ECO:0000256" key="1">
    <source>
        <dbReference type="ARBA" id="ARBA00004651"/>
    </source>
</evidence>
<dbReference type="PROSITE" id="PS00237">
    <property type="entry name" value="G_PROTEIN_RECEP_F1_1"/>
    <property type="match status" value="1"/>
</dbReference>
<evidence type="ECO:0000256" key="10">
    <source>
        <dbReference type="RuleBase" id="RU000688"/>
    </source>
</evidence>
<keyword evidence="14" id="KW-1185">Reference proteome</keyword>
<feature type="transmembrane region" description="Helical" evidence="11">
    <location>
        <begin position="198"/>
        <end position="226"/>
    </location>
</feature>
<evidence type="ECO:0000256" key="2">
    <source>
        <dbReference type="ARBA" id="ARBA00022475"/>
    </source>
</evidence>
<dbReference type="Pfam" id="PF13853">
    <property type="entry name" value="7tm_4"/>
    <property type="match status" value="1"/>
</dbReference>
<feature type="transmembrane region" description="Helical" evidence="11">
    <location>
        <begin position="99"/>
        <end position="121"/>
    </location>
</feature>
<dbReference type="InterPro" id="IPR000276">
    <property type="entry name" value="GPCR_Rhodpsn"/>
</dbReference>
<dbReference type="GO" id="GO:0005886">
    <property type="term" value="C:plasma membrane"/>
    <property type="evidence" value="ECO:0007669"/>
    <property type="project" value="UniProtKB-SubCell"/>
</dbReference>
<protein>
    <recommendedName>
        <fullName evidence="11">Olfactory receptor</fullName>
    </recommendedName>
</protein>
<keyword evidence="8 10" id="KW-0675">Receptor</keyword>
<sequence length="315" mass="35209">EISMENQTTLTEFVLLGLSSDPLVQIFLFLVFFVIYLFTLLANGFIVLTIRADFHLHTPMYFFLLQLSLVDTCYSSVTVPTLLLNLLSEHKTISVCGCIAQMFCIHLSAGAEVFTLSAMAYDRYAAICDPLRYAETMKKGICVLLGAGAWSMGFFNGLINTVFALQLHFCGNNQIHHFTCEFPPLLQLSCTSPLRKQLVLLIPALAFGLSSFLLILISYVHIISTVLRMRSVEGRRKAFSTCSSHLTVVGLFYVTGFIQYTKPSSVSSVVLEEMVSIHYSILTPLLNPVIYSLQNKEIKTALRKILQIRKCSSSK</sequence>
<keyword evidence="2 11" id="KW-1003">Cell membrane</keyword>
<evidence type="ECO:0000256" key="4">
    <source>
        <dbReference type="ARBA" id="ARBA00022725"/>
    </source>
</evidence>